<feature type="domain" description="A to I editase" evidence="1">
    <location>
        <begin position="121"/>
        <end position="212"/>
    </location>
</feature>
<protein>
    <recommendedName>
        <fullName evidence="5">F-box domain-containing protein</fullName>
    </recommendedName>
</protein>
<evidence type="ECO:0000313" key="4">
    <source>
        <dbReference type="Proteomes" id="UP000298663"/>
    </source>
</evidence>
<reference evidence="3 4" key="1">
    <citation type="journal article" date="2015" name="Genome Biol.">
        <title>Comparative genomics of Steinernema reveals deeply conserved gene regulatory networks.</title>
        <authorList>
            <person name="Dillman A.R."/>
            <person name="Macchietto M."/>
            <person name="Porter C.F."/>
            <person name="Rogers A."/>
            <person name="Williams B."/>
            <person name="Antoshechkin I."/>
            <person name="Lee M.M."/>
            <person name="Goodwin Z."/>
            <person name="Lu X."/>
            <person name="Lewis E.E."/>
            <person name="Goodrich-Blair H."/>
            <person name="Stock S.P."/>
            <person name="Adams B.J."/>
            <person name="Sternberg P.W."/>
            <person name="Mortazavi A."/>
        </authorList>
    </citation>
    <scope>NUCLEOTIDE SEQUENCE [LARGE SCALE GENOMIC DNA]</scope>
    <source>
        <strain evidence="3 4">ALL</strain>
    </source>
</reference>
<evidence type="ECO:0000259" key="2">
    <source>
        <dbReference type="PROSITE" id="PS51151"/>
    </source>
</evidence>
<evidence type="ECO:0000313" key="3">
    <source>
        <dbReference type="EMBL" id="TKR67005.1"/>
    </source>
</evidence>
<dbReference type="GO" id="GO:0004000">
    <property type="term" value="F:adenosine deaminase activity"/>
    <property type="evidence" value="ECO:0007669"/>
    <property type="project" value="InterPro"/>
</dbReference>
<evidence type="ECO:0008006" key="5">
    <source>
        <dbReference type="Google" id="ProtNLM"/>
    </source>
</evidence>
<dbReference type="EMBL" id="AZBU02000008">
    <property type="protein sequence ID" value="TKR67005.1"/>
    <property type="molecule type" value="Genomic_DNA"/>
</dbReference>
<gene>
    <name evidence="3" type="ORF">L596_023222</name>
</gene>
<evidence type="ECO:0000259" key="1">
    <source>
        <dbReference type="PROSITE" id="PS50141"/>
    </source>
</evidence>
<dbReference type="PROSITE" id="PS51151">
    <property type="entry name" value="NAC_AB"/>
    <property type="match status" value="1"/>
</dbReference>
<dbReference type="InterPro" id="IPR002466">
    <property type="entry name" value="A_deamin"/>
</dbReference>
<feature type="domain" description="NAC-A/B" evidence="2">
    <location>
        <begin position="243"/>
        <end position="300"/>
    </location>
</feature>
<proteinExistence type="predicted"/>
<name>A0A4V5ZZB4_STECR</name>
<dbReference type="GO" id="GO:0003723">
    <property type="term" value="F:RNA binding"/>
    <property type="evidence" value="ECO:0007669"/>
    <property type="project" value="InterPro"/>
</dbReference>
<accession>A0A4V5ZZB4</accession>
<dbReference type="GO" id="GO:0006396">
    <property type="term" value="P:RNA processing"/>
    <property type="evidence" value="ECO:0007669"/>
    <property type="project" value="InterPro"/>
</dbReference>
<organism evidence="3 4">
    <name type="scientific">Steinernema carpocapsae</name>
    <name type="common">Entomopathogenic nematode</name>
    <dbReference type="NCBI Taxonomy" id="34508"/>
    <lineage>
        <taxon>Eukaryota</taxon>
        <taxon>Metazoa</taxon>
        <taxon>Ecdysozoa</taxon>
        <taxon>Nematoda</taxon>
        <taxon>Chromadorea</taxon>
        <taxon>Rhabditida</taxon>
        <taxon>Tylenchina</taxon>
        <taxon>Panagrolaimomorpha</taxon>
        <taxon>Strongyloidoidea</taxon>
        <taxon>Steinernematidae</taxon>
        <taxon>Steinernema</taxon>
    </lineage>
</organism>
<dbReference type="Proteomes" id="UP000298663">
    <property type="component" value="Unassembled WGS sequence"/>
</dbReference>
<comment type="caution">
    <text evidence="3">The sequence shown here is derived from an EMBL/GenBank/DDBJ whole genome shotgun (WGS) entry which is preliminary data.</text>
</comment>
<dbReference type="PROSITE" id="PS50141">
    <property type="entry name" value="A_DEAMIN_EDITASE"/>
    <property type="match status" value="1"/>
</dbReference>
<keyword evidence="4" id="KW-1185">Reference proteome</keyword>
<reference evidence="3 4" key="2">
    <citation type="journal article" date="2019" name="G3 (Bethesda)">
        <title>Hybrid Assembly of the Genome of the Entomopathogenic Nematode Steinernema carpocapsae Identifies the X-Chromosome.</title>
        <authorList>
            <person name="Serra L."/>
            <person name="Macchietto M."/>
            <person name="Macias-Munoz A."/>
            <person name="McGill C.J."/>
            <person name="Rodriguez I.M."/>
            <person name="Rodriguez B."/>
            <person name="Murad R."/>
            <person name="Mortazavi A."/>
        </authorList>
    </citation>
    <scope>NUCLEOTIDE SEQUENCE [LARGE SCALE GENOMIC DNA]</scope>
    <source>
        <strain evidence="3 4">ALL</strain>
    </source>
</reference>
<dbReference type="AlphaFoldDB" id="A0A4V5ZZB4"/>
<dbReference type="OrthoDB" id="5903556at2759"/>
<sequence length="300" mass="35699">MEVPYNFWRDVISLLSRETQLEIYHELPRDSLIRDASVRFQQRRYVELAIRGNEYRIQERSSDPYTVYEQLNIWIYRHSDVPSRECPIINEELFQHRIFLQRPRRIALICLKDITNEMLYNWLLTENRINVAFASALNGPLSEKMKNLILRFCQKNLLETFSHECSHLSRDLLQSFVEAFQKPQFREIRVAIDPESLWFAQEILNLWKTSPKVLSGKVVIFHCLNQASCPEICAKPNKGSMDQAKKKELEKILKKFECRPIPGVEEMKIEEENGFKKYVYEQDNVQGPYPCLKKIHMYFC</sequence>
<dbReference type="InterPro" id="IPR002715">
    <property type="entry name" value="Nas_poly-pep-assoc_cplx_dom"/>
</dbReference>